<dbReference type="Gene3D" id="3.30.1490.20">
    <property type="entry name" value="ATP-grasp fold, A domain"/>
    <property type="match status" value="1"/>
</dbReference>
<evidence type="ECO:0000256" key="3">
    <source>
        <dbReference type="ARBA" id="ARBA00004742"/>
    </source>
</evidence>
<feature type="domain" description="PEP-utilising enzyme mobile" evidence="15">
    <location>
        <begin position="470"/>
        <end position="539"/>
    </location>
</feature>
<evidence type="ECO:0000259" key="15">
    <source>
        <dbReference type="Pfam" id="PF00391"/>
    </source>
</evidence>
<evidence type="ECO:0000256" key="4">
    <source>
        <dbReference type="ARBA" id="ARBA00007837"/>
    </source>
</evidence>
<reference evidence="17 18" key="1">
    <citation type="journal article" date="2011" name="Stand. Genomic Sci.">
        <title>Complete genome sequence of the acetate-degrading sulfate reducer Desulfobacca acetoxidans type strain (ASRB2).</title>
        <authorList>
            <person name="Goker M."/>
            <person name="Teshima H."/>
            <person name="Lapidus A."/>
            <person name="Nolan M."/>
            <person name="Lucas S."/>
            <person name="Hammon N."/>
            <person name="Deshpande S."/>
            <person name="Cheng J.F."/>
            <person name="Tapia R."/>
            <person name="Han C."/>
            <person name="Goodwin L."/>
            <person name="Pitluck S."/>
            <person name="Huntemann M."/>
            <person name="Liolios K."/>
            <person name="Ivanova N."/>
            <person name="Pagani I."/>
            <person name="Mavromatis K."/>
            <person name="Ovchinikova G."/>
            <person name="Pati A."/>
            <person name="Chen A."/>
            <person name="Palaniappan K."/>
            <person name="Land M."/>
            <person name="Hauser L."/>
            <person name="Brambilla E.M."/>
            <person name="Rohde M."/>
            <person name="Spring S."/>
            <person name="Detter J.C."/>
            <person name="Woyke T."/>
            <person name="Bristow J."/>
            <person name="Eisen J.A."/>
            <person name="Markowitz V."/>
            <person name="Hugenholtz P."/>
            <person name="Kyrpides N.C."/>
            <person name="Klenk H.P."/>
        </authorList>
    </citation>
    <scope>NUCLEOTIDE SEQUENCE [LARGE SCALE GENOMIC DNA]</scope>
    <source>
        <strain evidence="18">ATCC 700848 / DSM 11109 / ASRB2</strain>
    </source>
</reference>
<dbReference type="GO" id="GO:0046872">
    <property type="term" value="F:metal ion binding"/>
    <property type="evidence" value="ECO:0007669"/>
    <property type="project" value="UniProtKB-KW"/>
</dbReference>
<dbReference type="InterPro" id="IPR002192">
    <property type="entry name" value="PPDK_AMP/ATP-bd"/>
</dbReference>
<evidence type="ECO:0000256" key="14">
    <source>
        <dbReference type="ARBA" id="ARBA00047700"/>
    </source>
</evidence>
<name>F2NHX3_DESAR</name>
<dbReference type="Pfam" id="PF00391">
    <property type="entry name" value="PEP-utilizers"/>
    <property type="match status" value="1"/>
</dbReference>
<dbReference type="Pfam" id="PF01326">
    <property type="entry name" value="PPDK_N"/>
    <property type="match status" value="1"/>
</dbReference>
<evidence type="ECO:0000256" key="8">
    <source>
        <dbReference type="ARBA" id="ARBA00022723"/>
    </source>
</evidence>
<dbReference type="Proteomes" id="UP000000483">
    <property type="component" value="Chromosome"/>
</dbReference>
<keyword evidence="9" id="KW-0547">Nucleotide-binding</keyword>
<dbReference type="SUPFAM" id="SSF52009">
    <property type="entry name" value="Phosphohistidine domain"/>
    <property type="match status" value="1"/>
</dbReference>
<dbReference type="Gene3D" id="3.50.30.10">
    <property type="entry name" value="Phosphohistidine domain"/>
    <property type="match status" value="1"/>
</dbReference>
<accession>F2NHX3</accession>
<dbReference type="GO" id="GO:0008986">
    <property type="term" value="F:pyruvate, water dikinase activity"/>
    <property type="evidence" value="ECO:0007669"/>
    <property type="project" value="UniProtKB-EC"/>
</dbReference>
<organism evidence="17 18">
    <name type="scientific">Desulfobacca acetoxidans (strain ATCC 700848 / DSM 11109 / ASRB2)</name>
    <dbReference type="NCBI Taxonomy" id="880072"/>
    <lineage>
        <taxon>Bacteria</taxon>
        <taxon>Pseudomonadati</taxon>
        <taxon>Thermodesulfobacteriota</taxon>
        <taxon>Desulfobaccia</taxon>
        <taxon>Desulfobaccales</taxon>
        <taxon>Desulfobaccaceae</taxon>
        <taxon>Desulfobacca</taxon>
    </lineage>
</organism>
<dbReference type="GO" id="GO:0006094">
    <property type="term" value="P:gluconeogenesis"/>
    <property type="evidence" value="ECO:0007669"/>
    <property type="project" value="UniProtKB-UniPathway"/>
</dbReference>
<dbReference type="EC" id="2.7.9.2" evidence="5"/>
<evidence type="ECO:0000256" key="1">
    <source>
        <dbReference type="ARBA" id="ARBA00001946"/>
    </source>
</evidence>
<evidence type="ECO:0000256" key="11">
    <source>
        <dbReference type="ARBA" id="ARBA00022840"/>
    </source>
</evidence>
<keyword evidence="7 17" id="KW-0808">Transferase</keyword>
<comment type="cofactor">
    <cofactor evidence="1">
        <name>Mg(2+)</name>
        <dbReference type="ChEBI" id="CHEBI:18420"/>
    </cofactor>
</comment>
<dbReference type="HOGENOM" id="CLU_011040_0_0_7"/>
<comment type="similarity">
    <text evidence="4">Belongs to the PEP-utilizing enzyme family.</text>
</comment>
<comment type="pathway">
    <text evidence="3">Carbohydrate biosynthesis; gluconeogenesis.</text>
</comment>
<keyword evidence="18" id="KW-1185">Reference proteome</keyword>
<dbReference type="UniPathway" id="UPA00138"/>
<feature type="domain" description="Pyruvate phosphate dikinase AMP/ATP-binding" evidence="16">
    <location>
        <begin position="123"/>
        <end position="430"/>
    </location>
</feature>
<comment type="function">
    <text evidence="2">Catalyzes the phosphorylation of pyruvate to phosphoenolpyruvate.</text>
</comment>
<evidence type="ECO:0000256" key="7">
    <source>
        <dbReference type="ARBA" id="ARBA00022679"/>
    </source>
</evidence>
<evidence type="ECO:0000256" key="2">
    <source>
        <dbReference type="ARBA" id="ARBA00002988"/>
    </source>
</evidence>
<keyword evidence="17" id="KW-0670">Pyruvate</keyword>
<keyword evidence="8" id="KW-0479">Metal-binding</keyword>
<dbReference type="eggNOG" id="COG0574">
    <property type="taxonomic scope" value="Bacteria"/>
</dbReference>
<dbReference type="InterPro" id="IPR013815">
    <property type="entry name" value="ATP_grasp_subdomain_1"/>
</dbReference>
<dbReference type="EMBL" id="CP002629">
    <property type="protein sequence ID" value="AEB09458.1"/>
    <property type="molecule type" value="Genomic_DNA"/>
</dbReference>
<evidence type="ECO:0000256" key="9">
    <source>
        <dbReference type="ARBA" id="ARBA00022741"/>
    </source>
</evidence>
<evidence type="ECO:0000259" key="16">
    <source>
        <dbReference type="Pfam" id="PF01326"/>
    </source>
</evidence>
<dbReference type="Gene3D" id="3.30.470.20">
    <property type="entry name" value="ATP-grasp fold, B domain"/>
    <property type="match status" value="1"/>
</dbReference>
<evidence type="ECO:0000313" key="17">
    <source>
        <dbReference type="EMBL" id="AEB09458.1"/>
    </source>
</evidence>
<evidence type="ECO:0000256" key="13">
    <source>
        <dbReference type="ARBA" id="ARBA00033470"/>
    </source>
</evidence>
<dbReference type="GO" id="GO:0005524">
    <property type="term" value="F:ATP binding"/>
    <property type="evidence" value="ECO:0007669"/>
    <property type="project" value="UniProtKB-KW"/>
</dbReference>
<dbReference type="RefSeq" id="WP_013706568.1">
    <property type="nucleotide sequence ID" value="NC_015388.1"/>
</dbReference>
<dbReference type="PANTHER" id="PTHR43030">
    <property type="entry name" value="PHOSPHOENOLPYRUVATE SYNTHASE"/>
    <property type="match status" value="1"/>
</dbReference>
<dbReference type="OrthoDB" id="9760711at2"/>
<evidence type="ECO:0000256" key="10">
    <source>
        <dbReference type="ARBA" id="ARBA00022777"/>
    </source>
</evidence>
<sequence length="842" mass="94149">MGNPSQSQTELTLAARYSHFQRLLAANNQVLYLMSDLGEKLSGDFLFDLQYIRSLCSRLAEQTGEMVAALNGLGNNRYLELEEARQRIVAEVEDILNRRREIPPAPFVMFFEELPQEAVEIGGGKNANLAQVKNRLKLPVPNGFAITTSAYKAFLDHNHLAERITEMLSQWSMADLDTLGRVSEELKKMIRQAEMPPPLAEAIQVAYDRLARQEGGHPRLAVRSSAVGEDLAFTFAGQYATYLNVKPEDLIARYKAIIASLFTARALFYYKNKGFKEEEMSMGVVVMPIICSKASGVLFTRRPDPGEPDGILINAVWGLGKYAVAGRVNPDYYLIAYDPPGAILEQSIPAKPVMLVCQSEGGVAEVPTPPDIVETACLSHNHLQTMAKWAAVLEQHFQKPQDVEWALDSQDRLWLLQSRRLRVAAKKQVSVRPRTLTDYHVLLDGGVVASRGVGAGPVVIVRQDQDLKNFPNGGVLVARHSSPKFVTVMHQTAAIITDGGSPTGHMALLAREFRVPAILNTGNATQVLSPGQVVTVDANYKNVYAGRVEELLTPMPADDDELTETPVFQTLKAIAKKVAPLNLVNPQDPTFAPAYCQTIHDIVRFAHEYSMRDMFNLREGFDKNEGEACDLESDLPFKIRMLDMGGGLKSAGGRRVRPKDITSIPFKAFWEGVRAMRWPQGKPTSTTSLSSIFVKTEEELAEGETPYRDQSYALVSDNYMNFSIHLGYHFSSVEAYVSDQINDNYLTFHFHGGGSTPERRERRARLIETIIDHLHLQYKRKGDIIEARLAKYPRAQMLQRLVIMGKLTSYTKQLDMVLFSDGIVDWYINDFVREHITGKIID</sequence>
<evidence type="ECO:0000256" key="6">
    <source>
        <dbReference type="ARBA" id="ARBA00021623"/>
    </source>
</evidence>
<reference evidence="18" key="2">
    <citation type="submission" date="2011-03" db="EMBL/GenBank/DDBJ databases">
        <title>The complete genome of Desulfobacca acetoxidans DSM 11109.</title>
        <authorList>
            <consortium name="US DOE Joint Genome Institute (JGI-PGF)"/>
            <person name="Lucas S."/>
            <person name="Copeland A."/>
            <person name="Lapidus A."/>
            <person name="Bruce D."/>
            <person name="Goodwin L."/>
            <person name="Pitluck S."/>
            <person name="Peters L."/>
            <person name="Kyrpides N."/>
            <person name="Mavromatis K."/>
            <person name="Ivanova N."/>
            <person name="Ovchinnikova G."/>
            <person name="Teshima H."/>
            <person name="Detter J.C."/>
            <person name="Han C."/>
            <person name="Land M."/>
            <person name="Hauser L."/>
            <person name="Markowitz V."/>
            <person name="Cheng J.-F."/>
            <person name="Hugenholtz P."/>
            <person name="Woyke T."/>
            <person name="Wu D."/>
            <person name="Spring S."/>
            <person name="Schueler E."/>
            <person name="Brambilla E."/>
            <person name="Klenk H.-P."/>
            <person name="Eisen J.A."/>
        </authorList>
    </citation>
    <scope>NUCLEOTIDE SEQUENCE [LARGE SCALE GENOMIC DNA]</scope>
    <source>
        <strain evidence="18">ATCC 700848 / DSM 11109 / ASRB2</strain>
    </source>
</reference>
<dbReference type="KEGG" id="dao:Desac_1607"/>
<dbReference type="InterPro" id="IPR036637">
    <property type="entry name" value="Phosphohistidine_dom_sf"/>
</dbReference>
<evidence type="ECO:0000313" key="18">
    <source>
        <dbReference type="Proteomes" id="UP000000483"/>
    </source>
</evidence>
<dbReference type="STRING" id="880072.Desac_1607"/>
<comment type="catalytic activity">
    <reaction evidence="14">
        <text>pyruvate + ATP + H2O = phosphoenolpyruvate + AMP + phosphate + 2 H(+)</text>
        <dbReference type="Rhea" id="RHEA:11364"/>
        <dbReference type="ChEBI" id="CHEBI:15361"/>
        <dbReference type="ChEBI" id="CHEBI:15377"/>
        <dbReference type="ChEBI" id="CHEBI:15378"/>
        <dbReference type="ChEBI" id="CHEBI:30616"/>
        <dbReference type="ChEBI" id="CHEBI:43474"/>
        <dbReference type="ChEBI" id="CHEBI:58702"/>
        <dbReference type="ChEBI" id="CHEBI:456215"/>
        <dbReference type="EC" id="2.7.9.2"/>
    </reaction>
</comment>
<dbReference type="InterPro" id="IPR006319">
    <property type="entry name" value="PEP_synth"/>
</dbReference>
<gene>
    <name evidence="17" type="ordered locus">Desac_1607</name>
</gene>
<dbReference type="AlphaFoldDB" id="F2NHX3"/>
<keyword evidence="10 17" id="KW-0418">Kinase</keyword>
<proteinExistence type="inferred from homology"/>
<evidence type="ECO:0000256" key="12">
    <source>
        <dbReference type="ARBA" id="ARBA00022842"/>
    </source>
</evidence>
<keyword evidence="12" id="KW-0460">Magnesium</keyword>
<dbReference type="eggNOG" id="COG3848">
    <property type="taxonomic scope" value="Bacteria"/>
</dbReference>
<evidence type="ECO:0000256" key="5">
    <source>
        <dbReference type="ARBA" id="ARBA00011996"/>
    </source>
</evidence>
<protein>
    <recommendedName>
        <fullName evidence="6">Phosphoenolpyruvate synthase</fullName>
        <ecNumber evidence="5">2.7.9.2</ecNumber>
    </recommendedName>
    <alternativeName>
        <fullName evidence="13">Pyruvate, water dikinase</fullName>
    </alternativeName>
</protein>
<keyword evidence="11" id="KW-0067">ATP-binding</keyword>
<dbReference type="PANTHER" id="PTHR43030:SF1">
    <property type="entry name" value="PHOSPHOENOLPYRUVATE SYNTHASE"/>
    <property type="match status" value="1"/>
</dbReference>
<dbReference type="SUPFAM" id="SSF56059">
    <property type="entry name" value="Glutathione synthetase ATP-binding domain-like"/>
    <property type="match status" value="1"/>
</dbReference>
<dbReference type="InterPro" id="IPR008279">
    <property type="entry name" value="PEP-util_enz_mobile_dom"/>
</dbReference>